<evidence type="ECO:0000256" key="10">
    <source>
        <dbReference type="RuleBase" id="RU003812"/>
    </source>
</evidence>
<keyword evidence="2 8" id="KW-0436">Ligase</keyword>
<evidence type="ECO:0000256" key="6">
    <source>
        <dbReference type="ARBA" id="ARBA00022842"/>
    </source>
</evidence>
<dbReference type="InterPro" id="IPR022310">
    <property type="entry name" value="NAD/GMP_synthase"/>
</dbReference>
<dbReference type="GO" id="GO:0046872">
    <property type="term" value="F:metal ion binding"/>
    <property type="evidence" value="ECO:0007669"/>
    <property type="project" value="UniProtKB-KW"/>
</dbReference>
<dbReference type="EC" id="6.3.1.5" evidence="8 10"/>
<dbReference type="UniPathway" id="UPA00253">
    <property type="reaction ID" value="UER00333"/>
</dbReference>
<dbReference type="NCBIfam" id="TIGR00552">
    <property type="entry name" value="nadE"/>
    <property type="match status" value="1"/>
</dbReference>
<evidence type="ECO:0000256" key="7">
    <source>
        <dbReference type="ARBA" id="ARBA00023027"/>
    </source>
</evidence>
<evidence type="ECO:0000256" key="2">
    <source>
        <dbReference type="ARBA" id="ARBA00022598"/>
    </source>
</evidence>
<dbReference type="NCBIfam" id="NF010587">
    <property type="entry name" value="PRK13980.1"/>
    <property type="match status" value="1"/>
</dbReference>
<keyword evidence="5 8" id="KW-0067">ATP-binding</keyword>
<keyword evidence="7 8" id="KW-0520">NAD</keyword>
<comment type="caution">
    <text evidence="8">Lacks conserved residue(s) required for the propagation of feature annotation.</text>
</comment>
<dbReference type="GO" id="GO:0003952">
    <property type="term" value="F:NAD+ synthase (glutamine-hydrolyzing) activity"/>
    <property type="evidence" value="ECO:0007669"/>
    <property type="project" value="InterPro"/>
</dbReference>
<dbReference type="CDD" id="cd00553">
    <property type="entry name" value="NAD_synthase"/>
    <property type="match status" value="1"/>
</dbReference>
<dbReference type="PANTHER" id="PTHR23090:SF9">
    <property type="entry name" value="GLUTAMINE-DEPENDENT NAD(+) SYNTHETASE"/>
    <property type="match status" value="1"/>
</dbReference>
<reference evidence="12 13" key="1">
    <citation type="journal article" date="2015" name="Nature">
        <title>rRNA introns, odd ribosomes, and small enigmatic genomes across a large radiation of phyla.</title>
        <authorList>
            <person name="Brown C.T."/>
            <person name="Hug L.A."/>
            <person name="Thomas B.C."/>
            <person name="Sharon I."/>
            <person name="Castelle C.J."/>
            <person name="Singh A."/>
            <person name="Wilkins M.J."/>
            <person name="Williams K.H."/>
            <person name="Banfield J.F."/>
        </authorList>
    </citation>
    <scope>NUCLEOTIDE SEQUENCE [LARGE SCALE GENOMIC DNA]</scope>
</reference>
<feature type="binding site" description="in other chain" evidence="8">
    <location>
        <position position="124"/>
    </location>
    <ligand>
        <name>deamido-NAD(+)</name>
        <dbReference type="ChEBI" id="CHEBI:58437"/>
        <note>ligand shared between two neighboring subunits</note>
    </ligand>
</feature>
<feature type="domain" description="NAD/GMP synthase" evidence="11">
    <location>
        <begin position="12"/>
        <end position="259"/>
    </location>
</feature>
<comment type="caution">
    <text evidence="12">The sequence shown here is derived from an EMBL/GenBank/DDBJ whole genome shotgun (WGS) entry which is preliminary data.</text>
</comment>
<dbReference type="InterPro" id="IPR003694">
    <property type="entry name" value="NAD_synthase"/>
</dbReference>
<dbReference type="AlphaFoldDB" id="A0A0G1FFI0"/>
<evidence type="ECO:0000313" key="13">
    <source>
        <dbReference type="Proteomes" id="UP000034543"/>
    </source>
</evidence>
<feature type="binding site" evidence="8">
    <location>
        <position position="195"/>
    </location>
    <ligand>
        <name>ATP</name>
        <dbReference type="ChEBI" id="CHEBI:30616"/>
    </ligand>
</feature>
<dbReference type="InterPro" id="IPR022926">
    <property type="entry name" value="NH(3)-dep_NAD(+)_synth"/>
</dbReference>
<accession>A0A0G1FFI0</accession>
<feature type="binding site" evidence="8">
    <location>
        <position position="173"/>
    </location>
    <ligand>
        <name>ATP</name>
        <dbReference type="ChEBI" id="CHEBI:30616"/>
    </ligand>
</feature>
<dbReference type="Pfam" id="PF02540">
    <property type="entry name" value="NAD_synthase"/>
    <property type="match status" value="1"/>
</dbReference>
<dbReference type="Proteomes" id="UP000034543">
    <property type="component" value="Unassembled WGS sequence"/>
</dbReference>
<evidence type="ECO:0000259" key="11">
    <source>
        <dbReference type="Pfam" id="PF02540"/>
    </source>
</evidence>
<evidence type="ECO:0000256" key="8">
    <source>
        <dbReference type="HAMAP-Rule" id="MF_00193"/>
    </source>
</evidence>
<comment type="function">
    <text evidence="8">Catalyzes the ATP-dependent amidation of deamido-NAD to form NAD. Uses ammonia as a nitrogen source.</text>
</comment>
<name>A0A0G1FFI0_9BACT</name>
<dbReference type="GO" id="GO:0005524">
    <property type="term" value="F:ATP binding"/>
    <property type="evidence" value="ECO:0007669"/>
    <property type="project" value="UniProtKB-UniRule"/>
</dbReference>
<comment type="subunit">
    <text evidence="8">Homodimer.</text>
</comment>
<dbReference type="STRING" id="1618436.UV59_C0006G0049"/>
<feature type="binding site" evidence="8">
    <location>
        <position position="144"/>
    </location>
    <ligand>
        <name>ATP</name>
        <dbReference type="ChEBI" id="CHEBI:30616"/>
    </ligand>
</feature>
<dbReference type="Gene3D" id="3.40.50.620">
    <property type="entry name" value="HUPs"/>
    <property type="match status" value="1"/>
</dbReference>
<evidence type="ECO:0000313" key="12">
    <source>
        <dbReference type="EMBL" id="KKS85593.1"/>
    </source>
</evidence>
<feature type="binding site" evidence="8">
    <location>
        <position position="38"/>
    </location>
    <ligand>
        <name>Mg(2+)</name>
        <dbReference type="ChEBI" id="CHEBI:18420"/>
    </ligand>
</feature>
<comment type="pathway">
    <text evidence="8">Cofactor biosynthesis; NAD(+) biosynthesis; NAD(+) from deamido-NAD(+) (ammonia route): step 1/1.</text>
</comment>
<dbReference type="EMBL" id="LCFB01000006">
    <property type="protein sequence ID" value="KKS85593.1"/>
    <property type="molecule type" value="Genomic_DNA"/>
</dbReference>
<dbReference type="GO" id="GO:0005737">
    <property type="term" value="C:cytoplasm"/>
    <property type="evidence" value="ECO:0007669"/>
    <property type="project" value="InterPro"/>
</dbReference>
<dbReference type="HAMAP" id="MF_00193">
    <property type="entry name" value="NadE_ammonia_dep"/>
    <property type="match status" value="1"/>
</dbReference>
<dbReference type="GO" id="GO:0004359">
    <property type="term" value="F:glutaminase activity"/>
    <property type="evidence" value="ECO:0007669"/>
    <property type="project" value="InterPro"/>
</dbReference>
<comment type="catalytic activity">
    <reaction evidence="8 10">
        <text>deamido-NAD(+) + NH4(+) + ATP = AMP + diphosphate + NAD(+) + H(+)</text>
        <dbReference type="Rhea" id="RHEA:21188"/>
        <dbReference type="ChEBI" id="CHEBI:15378"/>
        <dbReference type="ChEBI" id="CHEBI:28938"/>
        <dbReference type="ChEBI" id="CHEBI:30616"/>
        <dbReference type="ChEBI" id="CHEBI:33019"/>
        <dbReference type="ChEBI" id="CHEBI:57540"/>
        <dbReference type="ChEBI" id="CHEBI:58437"/>
        <dbReference type="ChEBI" id="CHEBI:456215"/>
        <dbReference type="EC" id="6.3.1.5"/>
    </reaction>
</comment>
<feature type="binding site" evidence="8">
    <location>
        <begin position="32"/>
        <end position="39"/>
    </location>
    <ligand>
        <name>ATP</name>
        <dbReference type="ChEBI" id="CHEBI:30616"/>
    </ligand>
</feature>
<dbReference type="PANTHER" id="PTHR23090">
    <property type="entry name" value="NH 3 /GLUTAMINE-DEPENDENT NAD + SYNTHETASE"/>
    <property type="match status" value="1"/>
</dbReference>
<evidence type="ECO:0000256" key="9">
    <source>
        <dbReference type="RuleBase" id="RU003811"/>
    </source>
</evidence>
<feature type="binding site" evidence="8">
    <location>
        <position position="164"/>
    </location>
    <ligand>
        <name>deamido-NAD(+)</name>
        <dbReference type="ChEBI" id="CHEBI:58437"/>
        <note>ligand shared between two neighboring subunits</note>
    </ligand>
</feature>
<dbReference type="SUPFAM" id="SSF52402">
    <property type="entry name" value="Adenine nucleotide alpha hydrolases-like"/>
    <property type="match status" value="1"/>
</dbReference>
<evidence type="ECO:0000256" key="3">
    <source>
        <dbReference type="ARBA" id="ARBA00022723"/>
    </source>
</evidence>
<evidence type="ECO:0000256" key="1">
    <source>
        <dbReference type="ARBA" id="ARBA00005859"/>
    </source>
</evidence>
<proteinExistence type="inferred from homology"/>
<dbReference type="FunFam" id="3.40.50.620:FF:000106">
    <property type="entry name" value="Glutamine-dependent NAD(+) synthetase"/>
    <property type="match status" value="1"/>
</dbReference>
<dbReference type="GO" id="GO:0009435">
    <property type="term" value="P:NAD+ biosynthetic process"/>
    <property type="evidence" value="ECO:0007669"/>
    <property type="project" value="UniProtKB-UniRule"/>
</dbReference>
<keyword evidence="6 8" id="KW-0460">Magnesium</keyword>
<sequence>MRNLNIPKTAIELTRFIKTTVSTAGFQHIVVAVSGGVDSATSISLATKALGKENVYALLLPYNNWHDTHMAHARLLLQQLQIPDSHITEVDIAPMVDSFSSHLQLTTYNPQPAHKVRIGNIMARVRMIVLFDFAKKLNALVCGTENKSEHYLGYFTRFGDEASDLEPLRNLYKTEVYELAKYLHVPEEILTKAPTAGLWSGQTDEGQFGFSYKDADEVLYQLYDLKKSEAEIVASGVSNEIVAKVKKWVDSVSFKHHLPYVAPEPASLT</sequence>
<feature type="binding site" evidence="8">
    <location>
        <position position="149"/>
    </location>
    <ligand>
        <name>Mg(2+)</name>
        <dbReference type="ChEBI" id="CHEBI:18420"/>
    </ligand>
</feature>
<evidence type="ECO:0000256" key="4">
    <source>
        <dbReference type="ARBA" id="ARBA00022741"/>
    </source>
</evidence>
<dbReference type="InterPro" id="IPR014729">
    <property type="entry name" value="Rossmann-like_a/b/a_fold"/>
</dbReference>
<keyword evidence="4 8" id="KW-0547">Nucleotide-binding</keyword>
<comment type="similarity">
    <text evidence="1 8 9">Belongs to the NAD synthetase family.</text>
</comment>
<keyword evidence="3 8" id="KW-0479">Metal-binding</keyword>
<dbReference type="GO" id="GO:0008795">
    <property type="term" value="F:NAD+ synthase activity"/>
    <property type="evidence" value="ECO:0007669"/>
    <property type="project" value="UniProtKB-UniRule"/>
</dbReference>
<evidence type="ECO:0000256" key="5">
    <source>
        <dbReference type="ARBA" id="ARBA00022840"/>
    </source>
</evidence>
<gene>
    <name evidence="8" type="primary">nadE</name>
    <name evidence="12" type="ORF">UV59_C0006G0049</name>
</gene>
<protein>
    <recommendedName>
        <fullName evidence="8 10">NH(3)-dependent NAD(+) synthetase</fullName>
        <ecNumber evidence="8 10">6.3.1.5</ecNumber>
    </recommendedName>
</protein>
<organism evidence="12 13">
    <name type="scientific">Candidatus Gottesmanbacteria bacterium GW2011_GWA1_43_11</name>
    <dbReference type="NCBI Taxonomy" id="1618436"/>
    <lineage>
        <taxon>Bacteria</taxon>
        <taxon>Candidatus Gottesmaniibacteriota</taxon>
    </lineage>
</organism>